<name>A0A3A3GAB6_9BURK</name>
<evidence type="ECO:0000256" key="1">
    <source>
        <dbReference type="PIRNR" id="PIRNR006162"/>
    </source>
</evidence>
<comment type="cofactor">
    <cofactor evidence="1">
        <name>Mg(2+)</name>
        <dbReference type="ChEBI" id="CHEBI:18420"/>
    </cofactor>
</comment>
<keyword evidence="2" id="KW-1133">Transmembrane helix</keyword>
<keyword evidence="1" id="KW-0442">Lipid degradation</keyword>
<dbReference type="SUPFAM" id="SSF101307">
    <property type="entry name" value="YutG-like"/>
    <property type="match status" value="1"/>
</dbReference>
<keyword evidence="1" id="KW-0443">Lipid metabolism</keyword>
<protein>
    <recommendedName>
        <fullName evidence="1">Phosphatidylglycerophosphatase A</fullName>
        <ecNumber evidence="1">3.1.3.27</ecNumber>
    </recommendedName>
    <alternativeName>
        <fullName evidence="1">Phosphatidylglycerolphosphate phosphatase A</fullName>
    </alternativeName>
</protein>
<keyword evidence="1" id="KW-1208">Phospholipid metabolism</keyword>
<keyword evidence="1" id="KW-0997">Cell inner membrane</keyword>
<feature type="domain" description="YutG/PgpA" evidence="3">
    <location>
        <begin position="9"/>
        <end position="150"/>
    </location>
</feature>
<keyword evidence="1" id="KW-0479">Metal-binding</keyword>
<dbReference type="Pfam" id="PF04608">
    <property type="entry name" value="PgpA"/>
    <property type="match status" value="1"/>
</dbReference>
<evidence type="ECO:0000313" key="4">
    <source>
        <dbReference type="EMBL" id="RJG04595.1"/>
    </source>
</evidence>
<dbReference type="InterPro" id="IPR036681">
    <property type="entry name" value="PgpA-like_sf"/>
</dbReference>
<dbReference type="CDD" id="cd06971">
    <property type="entry name" value="PgpA"/>
    <property type="match status" value="1"/>
</dbReference>
<evidence type="ECO:0000256" key="2">
    <source>
        <dbReference type="SAM" id="Phobius"/>
    </source>
</evidence>
<sequence length="155" mass="17323">MLAHPAHLLAQGFGSGLSPVMPGTMGTLLAWLSFAVLSSRWPAFFTPFNWAVIIAAGFVVGIWACDRTGRDMGIADHGSMVWDEIIAFWLVLLLVTPADTASQVWAFLWFRFFDMVKPPPIGYFDRRFKGGFGVMWDDIVAAFFTLLVFAVWRSI</sequence>
<accession>A0A3A3GAB6</accession>
<reference evidence="5" key="1">
    <citation type="submission" date="2018-09" db="EMBL/GenBank/DDBJ databases">
        <authorList>
            <person name="Zhu H."/>
        </authorList>
    </citation>
    <scope>NUCLEOTIDE SEQUENCE [LARGE SCALE GENOMIC DNA]</scope>
    <source>
        <strain evidence="5">K1S02-23</strain>
    </source>
</reference>
<gene>
    <name evidence="4" type="ORF">D3878_21590</name>
</gene>
<organism evidence="4 5">
    <name type="scientific">Noviherbaspirillum sedimenti</name>
    <dbReference type="NCBI Taxonomy" id="2320865"/>
    <lineage>
        <taxon>Bacteria</taxon>
        <taxon>Pseudomonadati</taxon>
        <taxon>Pseudomonadota</taxon>
        <taxon>Betaproteobacteria</taxon>
        <taxon>Burkholderiales</taxon>
        <taxon>Oxalobacteraceae</taxon>
        <taxon>Noviherbaspirillum</taxon>
    </lineage>
</organism>
<feature type="transmembrane region" description="Helical" evidence="2">
    <location>
        <begin position="131"/>
        <end position="152"/>
    </location>
</feature>
<keyword evidence="1 2" id="KW-0472">Membrane</keyword>
<proteinExistence type="predicted"/>
<dbReference type="Proteomes" id="UP000266327">
    <property type="component" value="Unassembled WGS sequence"/>
</dbReference>
<comment type="pathway">
    <text evidence="1">Phospholipid metabolism; phosphatidylglycerol biosynthesis; phosphatidylglycerol from CDP-diacylglycerol: step 2/2.</text>
</comment>
<evidence type="ECO:0000259" key="3">
    <source>
        <dbReference type="Pfam" id="PF04608"/>
    </source>
</evidence>
<dbReference type="GO" id="GO:0009395">
    <property type="term" value="P:phospholipid catabolic process"/>
    <property type="evidence" value="ECO:0007669"/>
    <property type="project" value="UniProtKB-KW"/>
</dbReference>
<keyword evidence="1" id="KW-1003">Cell membrane</keyword>
<keyword evidence="1" id="KW-0595">Phospholipid degradation</keyword>
<dbReference type="PANTHER" id="PTHR36305">
    <property type="entry name" value="PHOSPHATIDYLGLYCEROPHOSPHATASE A"/>
    <property type="match status" value="1"/>
</dbReference>
<dbReference type="PIRSF" id="PIRSF006162">
    <property type="entry name" value="PgpA"/>
    <property type="match status" value="1"/>
</dbReference>
<dbReference type="GO" id="GO:0005886">
    <property type="term" value="C:plasma membrane"/>
    <property type="evidence" value="ECO:0007669"/>
    <property type="project" value="UniProtKB-SubCell"/>
</dbReference>
<keyword evidence="1" id="KW-0378">Hydrolase</keyword>
<dbReference type="GO" id="GO:0046872">
    <property type="term" value="F:metal ion binding"/>
    <property type="evidence" value="ECO:0007669"/>
    <property type="project" value="UniProtKB-KW"/>
</dbReference>
<keyword evidence="1 2" id="KW-0812">Transmembrane</keyword>
<keyword evidence="1" id="KW-0460">Magnesium</keyword>
<dbReference type="PANTHER" id="PTHR36305:SF1">
    <property type="entry name" value="PHOSPHATIDYLGLYCEROPHOSPHATASE A"/>
    <property type="match status" value="1"/>
</dbReference>
<dbReference type="GO" id="GO:0008962">
    <property type="term" value="F:phosphatidylglycerophosphatase activity"/>
    <property type="evidence" value="ECO:0007669"/>
    <property type="project" value="UniProtKB-EC"/>
</dbReference>
<comment type="function">
    <text evidence="1">Lipid phosphatase which dephosphorylates phosphatidylglycerophosphate (PGP) to phosphatidylglycerol (PG).</text>
</comment>
<dbReference type="OrthoDB" id="9804091at2"/>
<dbReference type="InterPro" id="IPR026037">
    <property type="entry name" value="PgpA"/>
</dbReference>
<comment type="catalytic activity">
    <reaction evidence="1">
        <text>a 1,2-diacyl-sn-glycero-3-phospho-(1'-sn-glycero-3'-phosphate) + H2O = a 1,2-diacyl-sn-glycero-3-phospho-(1'-sn-glycerol) + phosphate</text>
        <dbReference type="Rhea" id="RHEA:33751"/>
        <dbReference type="ChEBI" id="CHEBI:15377"/>
        <dbReference type="ChEBI" id="CHEBI:43474"/>
        <dbReference type="ChEBI" id="CHEBI:60110"/>
        <dbReference type="ChEBI" id="CHEBI:64716"/>
        <dbReference type="EC" id="3.1.3.27"/>
    </reaction>
</comment>
<dbReference type="EC" id="3.1.3.27" evidence="1"/>
<feature type="transmembrane region" description="Helical" evidence="2">
    <location>
        <begin position="85"/>
        <end position="110"/>
    </location>
</feature>
<feature type="transmembrane region" description="Helical" evidence="2">
    <location>
        <begin position="20"/>
        <end position="37"/>
    </location>
</feature>
<dbReference type="UniPathway" id="UPA00084">
    <property type="reaction ID" value="UER00504"/>
</dbReference>
<comment type="caution">
    <text evidence="4">The sequence shown here is derived from an EMBL/GenBank/DDBJ whole genome shotgun (WGS) entry which is preliminary data.</text>
</comment>
<comment type="subcellular location">
    <subcellularLocation>
        <location evidence="1">Cell inner membrane</location>
        <topology evidence="1">Multi-pass membrane protein</topology>
    </subcellularLocation>
</comment>
<dbReference type="GO" id="GO:0006655">
    <property type="term" value="P:phosphatidylglycerol biosynthetic process"/>
    <property type="evidence" value="ECO:0007669"/>
    <property type="project" value="UniProtKB-UniPathway"/>
</dbReference>
<dbReference type="InterPro" id="IPR007686">
    <property type="entry name" value="YutG/PgpA"/>
</dbReference>
<dbReference type="AlphaFoldDB" id="A0A3A3GAB6"/>
<feature type="transmembrane region" description="Helical" evidence="2">
    <location>
        <begin position="44"/>
        <end position="65"/>
    </location>
</feature>
<evidence type="ECO:0000313" key="5">
    <source>
        <dbReference type="Proteomes" id="UP000266327"/>
    </source>
</evidence>
<dbReference type="EMBL" id="QYUQ01000002">
    <property type="protein sequence ID" value="RJG04595.1"/>
    <property type="molecule type" value="Genomic_DNA"/>
</dbReference>
<keyword evidence="5" id="KW-1185">Reference proteome</keyword>